<dbReference type="EMBL" id="JACIBU010000001">
    <property type="protein sequence ID" value="MBB3677544.1"/>
    <property type="molecule type" value="Genomic_DNA"/>
</dbReference>
<gene>
    <name evidence="1" type="ORF">FHX36_003279</name>
</gene>
<dbReference type="Proteomes" id="UP000580718">
    <property type="component" value="Unassembled WGS sequence"/>
</dbReference>
<protein>
    <submittedName>
        <fullName evidence="1">Uncharacterized protein</fullName>
    </submittedName>
</protein>
<evidence type="ECO:0000313" key="2">
    <source>
        <dbReference type="Proteomes" id="UP000580718"/>
    </source>
</evidence>
<proteinExistence type="predicted"/>
<reference evidence="1 2" key="1">
    <citation type="submission" date="2020-08" db="EMBL/GenBank/DDBJ databases">
        <title>Sequencing the genomes of 1000 actinobacteria strains.</title>
        <authorList>
            <person name="Klenk H.-P."/>
        </authorList>
    </citation>
    <scope>NUCLEOTIDE SEQUENCE [LARGE SCALE GENOMIC DNA]</scope>
    <source>
        <strain evidence="1 2">DSM 16678</strain>
    </source>
</reference>
<name>A0A839YB23_9ACTN</name>
<accession>A0A839YB23</accession>
<organism evidence="1 2">
    <name type="scientific">Modestobacter versicolor</name>
    <dbReference type="NCBI Taxonomy" id="429133"/>
    <lineage>
        <taxon>Bacteria</taxon>
        <taxon>Bacillati</taxon>
        <taxon>Actinomycetota</taxon>
        <taxon>Actinomycetes</taxon>
        <taxon>Geodermatophilales</taxon>
        <taxon>Geodermatophilaceae</taxon>
        <taxon>Modestobacter</taxon>
    </lineage>
</organism>
<evidence type="ECO:0000313" key="1">
    <source>
        <dbReference type="EMBL" id="MBB3677544.1"/>
    </source>
</evidence>
<sequence>MLTVVVLVAFFALLTLADLLPGQADAPGLVAPLR</sequence>
<dbReference type="AlphaFoldDB" id="A0A839YB23"/>
<comment type="caution">
    <text evidence="1">The sequence shown here is derived from an EMBL/GenBank/DDBJ whole genome shotgun (WGS) entry which is preliminary data.</text>
</comment>